<sequence length="393" mass="40763">MVHEVLDHAVGRGLPILGYGRAVELLAATAPTTVAVAGSHSTTMAAAALTCALVSRDPGWILAEAPRGDSAGYDGGGELLVVDLCPDSSGHDASPPGWRFRSLGEGLTPAVTLLTAADAAPPCWWNQQEALDQMEALARRSGTVVLWAAQPGCLELADRLRRRRGPSVVTVGRGADMDVQVLGSFWTGEEHRVTVQAGGERHTFTVPVAGTNSAMAVATAWAAGWALGVPGHELVDGLGAFAGVERSLTRLGTSGGIDVVASIAVHPREIEADLQGARMLTEGAVVALYEPSGHLRSNTLAGLIADALTAADRTVLLPVHSTFPRHHNRVDGGESILTASPAGTVIRYEPGLDQPGPESLVASLVRRGDLVLTIGPHAARRIGPSLLAALDRS</sequence>
<dbReference type="Gene3D" id="3.40.1190.10">
    <property type="entry name" value="Mur-like, catalytic domain"/>
    <property type="match status" value="1"/>
</dbReference>
<keyword evidence="2" id="KW-1185">Reference proteome</keyword>
<dbReference type="InterPro" id="IPR036615">
    <property type="entry name" value="Mur_ligase_C_dom_sf"/>
</dbReference>
<dbReference type="SUPFAM" id="SSF53244">
    <property type="entry name" value="MurD-like peptide ligases, peptide-binding domain"/>
    <property type="match status" value="1"/>
</dbReference>
<dbReference type="InterPro" id="IPR036565">
    <property type="entry name" value="Mur-like_cat_sf"/>
</dbReference>
<dbReference type="GO" id="GO:0005524">
    <property type="term" value="F:ATP binding"/>
    <property type="evidence" value="ECO:0007669"/>
    <property type="project" value="InterPro"/>
</dbReference>
<dbReference type="PANTHER" id="PTHR43445:SF3">
    <property type="entry name" value="UDP-N-ACETYLMURAMATE--L-ALANINE LIGASE"/>
    <property type="match status" value="1"/>
</dbReference>
<proteinExistence type="predicted"/>
<dbReference type="Gene3D" id="3.90.190.20">
    <property type="entry name" value="Mur ligase, C-terminal domain"/>
    <property type="match status" value="1"/>
</dbReference>
<organism evidence="1 2">
    <name type="scientific">Kitasatospora xanthocidica</name>
    <dbReference type="NCBI Taxonomy" id="83382"/>
    <lineage>
        <taxon>Bacteria</taxon>
        <taxon>Bacillati</taxon>
        <taxon>Actinomycetota</taxon>
        <taxon>Actinomycetes</taxon>
        <taxon>Kitasatosporales</taxon>
        <taxon>Streptomycetaceae</taxon>
        <taxon>Kitasatospora</taxon>
    </lineage>
</organism>
<dbReference type="SUPFAM" id="SSF53623">
    <property type="entry name" value="MurD-like peptide ligases, catalytic domain"/>
    <property type="match status" value="1"/>
</dbReference>
<evidence type="ECO:0000313" key="2">
    <source>
        <dbReference type="Proteomes" id="UP000263377"/>
    </source>
</evidence>
<dbReference type="GO" id="GO:0016881">
    <property type="term" value="F:acid-amino acid ligase activity"/>
    <property type="evidence" value="ECO:0007669"/>
    <property type="project" value="InterPro"/>
</dbReference>
<comment type="caution">
    <text evidence="1">The sequence shown here is derived from an EMBL/GenBank/DDBJ whole genome shotgun (WGS) entry which is preliminary data.</text>
</comment>
<gene>
    <name evidence="1" type="ORF">DR950_07145</name>
</gene>
<reference evidence="1 2" key="1">
    <citation type="submission" date="2018-08" db="EMBL/GenBank/DDBJ databases">
        <title>Diversity &amp; Physiological Properties of Lignin-Decomposing Actinobacteria from Soil.</title>
        <authorList>
            <person name="Roh S.G."/>
            <person name="Kim S.B."/>
        </authorList>
    </citation>
    <scope>NUCLEOTIDE SEQUENCE [LARGE SCALE GENOMIC DNA]</scope>
    <source>
        <strain evidence="1 2">MMS17-GH009</strain>
    </source>
</reference>
<evidence type="ECO:0000313" key="1">
    <source>
        <dbReference type="EMBL" id="RGD57593.1"/>
    </source>
</evidence>
<dbReference type="AlphaFoldDB" id="A0A372ZP02"/>
<dbReference type="PANTHER" id="PTHR43445">
    <property type="entry name" value="UDP-N-ACETYLMURAMATE--L-ALANINE LIGASE-RELATED"/>
    <property type="match status" value="1"/>
</dbReference>
<accession>A0A372ZP02</accession>
<name>A0A372ZP02_9ACTN</name>
<dbReference type="Proteomes" id="UP000263377">
    <property type="component" value="Unassembled WGS sequence"/>
</dbReference>
<evidence type="ECO:0008006" key="3">
    <source>
        <dbReference type="Google" id="ProtNLM"/>
    </source>
</evidence>
<dbReference type="InterPro" id="IPR050061">
    <property type="entry name" value="MurCDEF_pg_biosynth"/>
</dbReference>
<protein>
    <recommendedName>
        <fullName evidence="3">Mur ligase central domain-containing protein</fullName>
    </recommendedName>
</protein>
<dbReference type="EMBL" id="QVIG01000001">
    <property type="protein sequence ID" value="RGD57593.1"/>
    <property type="molecule type" value="Genomic_DNA"/>
</dbReference>